<dbReference type="InterPro" id="IPR000524">
    <property type="entry name" value="Tscrpt_reg_HTH_GntR"/>
</dbReference>
<dbReference type="PANTHER" id="PTHR30146:SF148">
    <property type="entry name" value="HTH-TYPE TRANSCRIPTIONAL REPRESSOR PURR-RELATED"/>
    <property type="match status" value="1"/>
</dbReference>
<dbReference type="CDD" id="cd07377">
    <property type="entry name" value="WHTH_GntR"/>
    <property type="match status" value="1"/>
</dbReference>
<sequence length="365" mass="41147">MMANKCEQIYQEILLQIKSGILDCNSALPSSSNLSTIYKTSRPTISKVFSRLKTEGYIEGKQGGKFYVRQPKDQQVSKYIFGILAPRLEQDESRMILDSLYSEIASLANNYQFSLLWAGMLTKSQDIQSILNDVERVIINYTKNNINGIFFTPLEFHPYANIINKRIMDYLTLYNIPCILLERDYCVFPSRGKADLVSIDNIAAGYVVTNHFIEQKNTRIAFVSKSDSANTVALRTIGYKQALYDAGITKINDWIIQVPQIDEKVINQLAKLNIKHVVCGNDFTAMQLISLNQRINPKQKLFTISFDDADYAGHLSTPLSTYKQPLASIALTAVETLIQRINNSTLPIRTIYVNGELVIRASSGA</sequence>
<dbReference type="Pfam" id="PF00392">
    <property type="entry name" value="GntR"/>
    <property type="match status" value="1"/>
</dbReference>
<evidence type="ECO:0000259" key="5">
    <source>
        <dbReference type="PROSITE" id="PS50949"/>
    </source>
</evidence>
<dbReference type="InterPro" id="IPR028082">
    <property type="entry name" value="Peripla_BP_I"/>
</dbReference>
<feature type="domain" description="HTH gntR-type" evidence="5">
    <location>
        <begin position="3"/>
        <end position="71"/>
    </location>
</feature>
<proteinExistence type="predicted"/>
<evidence type="ECO:0000256" key="4">
    <source>
        <dbReference type="ARBA" id="ARBA00023163"/>
    </source>
</evidence>
<dbReference type="Gene3D" id="1.10.10.10">
    <property type="entry name" value="Winged helix-like DNA-binding domain superfamily/Winged helix DNA-binding domain"/>
    <property type="match status" value="1"/>
</dbReference>
<evidence type="ECO:0000256" key="3">
    <source>
        <dbReference type="ARBA" id="ARBA00023125"/>
    </source>
</evidence>
<dbReference type="Proteomes" id="UP000247673">
    <property type="component" value="Unassembled WGS sequence"/>
</dbReference>
<dbReference type="EMBL" id="QGLO01000004">
    <property type="protein sequence ID" value="PXY91957.1"/>
    <property type="molecule type" value="Genomic_DNA"/>
</dbReference>
<dbReference type="InterPro" id="IPR046335">
    <property type="entry name" value="LacI/GalR-like_sensor"/>
</dbReference>
<dbReference type="PROSITE" id="PS50949">
    <property type="entry name" value="HTH_GNTR"/>
    <property type="match status" value="1"/>
</dbReference>
<organism evidence="6 7">
    <name type="scientific">Gilliamella apis</name>
    <dbReference type="NCBI Taxonomy" id="1970738"/>
    <lineage>
        <taxon>Bacteria</taxon>
        <taxon>Pseudomonadati</taxon>
        <taxon>Pseudomonadota</taxon>
        <taxon>Gammaproteobacteria</taxon>
        <taxon>Orbales</taxon>
        <taxon>Orbaceae</taxon>
        <taxon>Gilliamella</taxon>
    </lineage>
</organism>
<keyword evidence="2" id="KW-0805">Transcription regulation</keyword>
<evidence type="ECO:0000313" key="6">
    <source>
        <dbReference type="EMBL" id="PXY91957.1"/>
    </source>
</evidence>
<evidence type="ECO:0000256" key="2">
    <source>
        <dbReference type="ARBA" id="ARBA00023015"/>
    </source>
</evidence>
<evidence type="ECO:0000256" key="1">
    <source>
        <dbReference type="ARBA" id="ARBA00022491"/>
    </source>
</evidence>
<keyword evidence="4" id="KW-0804">Transcription</keyword>
<dbReference type="GO" id="GO:0003700">
    <property type="term" value="F:DNA-binding transcription factor activity"/>
    <property type="evidence" value="ECO:0007669"/>
    <property type="project" value="InterPro"/>
</dbReference>
<comment type="caution">
    <text evidence="6">The sequence shown here is derived from an EMBL/GenBank/DDBJ whole genome shotgun (WGS) entry which is preliminary data.</text>
</comment>
<keyword evidence="1" id="KW-0678">Repressor</keyword>
<dbReference type="Pfam" id="PF13377">
    <property type="entry name" value="Peripla_BP_3"/>
    <property type="match status" value="1"/>
</dbReference>
<dbReference type="GO" id="GO:0000976">
    <property type="term" value="F:transcription cis-regulatory region binding"/>
    <property type="evidence" value="ECO:0007669"/>
    <property type="project" value="TreeGrafter"/>
</dbReference>
<dbReference type="SUPFAM" id="SSF46785">
    <property type="entry name" value="Winged helix' DNA-binding domain"/>
    <property type="match status" value="1"/>
</dbReference>
<dbReference type="InterPro" id="IPR036390">
    <property type="entry name" value="WH_DNA-bd_sf"/>
</dbReference>
<dbReference type="Gene3D" id="3.40.50.2300">
    <property type="match status" value="2"/>
</dbReference>
<dbReference type="PANTHER" id="PTHR30146">
    <property type="entry name" value="LACI-RELATED TRANSCRIPTIONAL REPRESSOR"/>
    <property type="match status" value="1"/>
</dbReference>
<keyword evidence="7" id="KW-1185">Reference proteome</keyword>
<name>A0A2V4DPM6_9GAMM</name>
<protein>
    <recommendedName>
        <fullName evidence="5">HTH gntR-type domain-containing protein</fullName>
    </recommendedName>
</protein>
<dbReference type="InterPro" id="IPR036388">
    <property type="entry name" value="WH-like_DNA-bd_sf"/>
</dbReference>
<dbReference type="SUPFAM" id="SSF53822">
    <property type="entry name" value="Periplasmic binding protein-like I"/>
    <property type="match status" value="1"/>
</dbReference>
<accession>A0A2V4DPM6</accession>
<gene>
    <name evidence="6" type="ORF">DKK78_06515</name>
</gene>
<keyword evidence="3" id="KW-0238">DNA-binding</keyword>
<dbReference type="SMART" id="SM00345">
    <property type="entry name" value="HTH_GNTR"/>
    <property type="match status" value="1"/>
</dbReference>
<dbReference type="AlphaFoldDB" id="A0A2V4DPM6"/>
<evidence type="ECO:0000313" key="7">
    <source>
        <dbReference type="Proteomes" id="UP000247673"/>
    </source>
</evidence>
<reference evidence="6 7" key="1">
    <citation type="submission" date="2018-05" db="EMBL/GenBank/DDBJ databases">
        <title>Reference genomes for bee gut microbiota database.</title>
        <authorList>
            <person name="Ellegaard K.M."/>
        </authorList>
    </citation>
    <scope>NUCLEOTIDE SEQUENCE [LARGE SCALE GENOMIC DNA]</scope>
    <source>
        <strain evidence="6 7">ESL0172</strain>
    </source>
</reference>
<dbReference type="OrthoDB" id="6626198at2"/>